<protein>
    <submittedName>
        <fullName evidence="1">Uncharacterized protein</fullName>
    </submittedName>
</protein>
<dbReference type="Proteomes" id="UP000238937">
    <property type="component" value="Unassembled WGS sequence"/>
</dbReference>
<dbReference type="RefSeq" id="WP_106309298.1">
    <property type="nucleotide sequence ID" value="NZ_PVWO01000335.1"/>
</dbReference>
<sequence>MLPIITDIVSLDIYRDGGSVGISFLGEGKHWHELFFPIDRQYQLDEQNRIVGFIGLGYLAPMLKTYTPIGRRRKHNHEFNTEEQSLTWEEATKLLETMNDLVVNLQTNGKLEQLDVARYYKMLDASKNQRAKSR</sequence>
<keyword evidence="2" id="KW-1185">Reference proteome</keyword>
<reference evidence="1 2" key="1">
    <citation type="submission" date="2018-03" db="EMBL/GenBank/DDBJ databases">
        <title>The ancient ancestry and fast evolution of plastids.</title>
        <authorList>
            <person name="Moore K.R."/>
            <person name="Magnabosco C."/>
            <person name="Momper L."/>
            <person name="Gold D.A."/>
            <person name="Bosak T."/>
            <person name="Fournier G.P."/>
        </authorList>
    </citation>
    <scope>NUCLEOTIDE SEQUENCE [LARGE SCALE GENOMIC DNA]</scope>
    <source>
        <strain evidence="1 2">CCALA 037</strain>
    </source>
</reference>
<gene>
    <name evidence="1" type="ORF">C7B77_20800</name>
</gene>
<dbReference type="AlphaFoldDB" id="A0A2T1G4T5"/>
<proteinExistence type="predicted"/>
<evidence type="ECO:0000313" key="1">
    <source>
        <dbReference type="EMBL" id="PSB52170.1"/>
    </source>
</evidence>
<organism evidence="1 2">
    <name type="scientific">Chamaesiphon polymorphus CCALA 037</name>
    <dbReference type="NCBI Taxonomy" id="2107692"/>
    <lineage>
        <taxon>Bacteria</taxon>
        <taxon>Bacillati</taxon>
        <taxon>Cyanobacteriota</taxon>
        <taxon>Cyanophyceae</taxon>
        <taxon>Gomontiellales</taxon>
        <taxon>Chamaesiphonaceae</taxon>
        <taxon>Chamaesiphon</taxon>
    </lineage>
</organism>
<comment type="caution">
    <text evidence="1">The sequence shown here is derived from an EMBL/GenBank/DDBJ whole genome shotgun (WGS) entry which is preliminary data.</text>
</comment>
<name>A0A2T1G4T5_9CYAN</name>
<evidence type="ECO:0000313" key="2">
    <source>
        <dbReference type="Proteomes" id="UP000238937"/>
    </source>
</evidence>
<accession>A0A2T1G4T5</accession>
<dbReference type="OrthoDB" id="9982299at2"/>
<dbReference type="EMBL" id="PVWO01000335">
    <property type="protein sequence ID" value="PSB52170.1"/>
    <property type="molecule type" value="Genomic_DNA"/>
</dbReference>